<dbReference type="EMBL" id="WELI01000005">
    <property type="protein sequence ID" value="KAB7729940.1"/>
    <property type="molecule type" value="Genomic_DNA"/>
</dbReference>
<name>A0A7J5TZY9_9BACT</name>
<comment type="caution">
    <text evidence="2">The sequence shown here is derived from an EMBL/GenBank/DDBJ whole genome shotgun (WGS) entry which is preliminary data.</text>
</comment>
<keyword evidence="3" id="KW-1185">Reference proteome</keyword>
<reference evidence="2 3" key="1">
    <citation type="submission" date="2019-10" db="EMBL/GenBank/DDBJ databases">
        <title>Rudanella paleaurantiibacter sp. nov., isolated from sludge.</title>
        <authorList>
            <person name="Xu S.Q."/>
        </authorList>
    </citation>
    <scope>NUCLEOTIDE SEQUENCE [LARGE SCALE GENOMIC DNA]</scope>
    <source>
        <strain evidence="2 3">HX-22-17</strain>
    </source>
</reference>
<dbReference type="Proteomes" id="UP000488299">
    <property type="component" value="Unassembled WGS sequence"/>
</dbReference>
<proteinExistence type="predicted"/>
<accession>A0A7J5TZY9</accession>
<evidence type="ECO:0008006" key="4">
    <source>
        <dbReference type="Google" id="ProtNLM"/>
    </source>
</evidence>
<protein>
    <recommendedName>
        <fullName evidence="4">Tetratricopeptide repeat protein</fullName>
    </recommendedName>
</protein>
<dbReference type="RefSeq" id="WP_152124557.1">
    <property type="nucleotide sequence ID" value="NZ_WELI01000005.1"/>
</dbReference>
<feature type="signal peptide" evidence="1">
    <location>
        <begin position="1"/>
        <end position="20"/>
    </location>
</feature>
<dbReference type="AlphaFoldDB" id="A0A7J5TZY9"/>
<organism evidence="2 3">
    <name type="scientific">Rudanella paleaurantiibacter</name>
    <dbReference type="NCBI Taxonomy" id="2614655"/>
    <lineage>
        <taxon>Bacteria</taxon>
        <taxon>Pseudomonadati</taxon>
        <taxon>Bacteroidota</taxon>
        <taxon>Cytophagia</taxon>
        <taxon>Cytophagales</taxon>
        <taxon>Cytophagaceae</taxon>
        <taxon>Rudanella</taxon>
    </lineage>
</organism>
<evidence type="ECO:0000313" key="2">
    <source>
        <dbReference type="EMBL" id="KAB7729940.1"/>
    </source>
</evidence>
<evidence type="ECO:0000256" key="1">
    <source>
        <dbReference type="SAM" id="SignalP"/>
    </source>
</evidence>
<gene>
    <name evidence="2" type="ORF">F5984_12190</name>
</gene>
<evidence type="ECO:0000313" key="3">
    <source>
        <dbReference type="Proteomes" id="UP000488299"/>
    </source>
</evidence>
<feature type="chain" id="PRO_5029783749" description="Tetratricopeptide repeat protein" evidence="1">
    <location>
        <begin position="21"/>
        <end position="376"/>
    </location>
</feature>
<keyword evidence="1" id="KW-0732">Signal</keyword>
<sequence>MRIFTLAIFAFLGSYAASFAQKVDLDRFYFDVSYLTLPREYIDPTERTFGVRVNTAPAVRQTIPASQVYDQVHLSGFRKVEDRPTVGVTINFGEVRFERSETKTRTQDRKDRDGKVIGQDMFYTMVLTYSASGDFSLYAPRESTASEKRQEEKQQAAVAQNRFLQSANLSGGNGSARSVTGDQFARTLTHTTREFSNLNDLNRYVKENSESIRMELINNYVQSSVRSVNNEINRWYGYVPYNERDFLWILDSKNHPEFPIQQEAIKAIKELMKRMLATEPLGTLEENLKPVMAYFGDLKTKYAGSDKREQKMRYSAYYNLATLYYLLDRPDEALTEAEGLIKNGYDTKDGERLAELATKLKNDLTRHRMDSRHMTL</sequence>